<accession>A0ABS1LH91</accession>
<dbReference type="SUPFAM" id="SSF47336">
    <property type="entry name" value="ACP-like"/>
    <property type="match status" value="1"/>
</dbReference>
<name>A0ABS1LH91_9MICO</name>
<feature type="domain" description="Carrier" evidence="1">
    <location>
        <begin position="18"/>
        <end position="56"/>
    </location>
</feature>
<dbReference type="RefSeq" id="WP_201845428.1">
    <property type="nucleotide sequence ID" value="NZ_JABBYC010000004.1"/>
</dbReference>
<dbReference type="Proteomes" id="UP000675409">
    <property type="component" value="Unassembled WGS sequence"/>
</dbReference>
<organism evidence="2 3">
    <name type="scientific">Myceligenerans indicum</name>
    <dbReference type="NCBI Taxonomy" id="2593663"/>
    <lineage>
        <taxon>Bacteria</taxon>
        <taxon>Bacillati</taxon>
        <taxon>Actinomycetota</taxon>
        <taxon>Actinomycetes</taxon>
        <taxon>Micrococcales</taxon>
        <taxon>Promicromonosporaceae</taxon>
        <taxon>Myceligenerans</taxon>
    </lineage>
</organism>
<evidence type="ECO:0000259" key="1">
    <source>
        <dbReference type="Pfam" id="PF00550"/>
    </source>
</evidence>
<reference evidence="2 3" key="1">
    <citation type="journal article" date="2021" name="Arch. Microbiol.">
        <title>Myceligenerans indicum sp. nov., an actinobacterium isolated from mangrove sediment of Sundarbans, India.</title>
        <authorList>
            <person name="Asha K."/>
            <person name="Bhadury P."/>
        </authorList>
    </citation>
    <scope>NUCLEOTIDE SEQUENCE [LARGE SCALE GENOMIC DNA]</scope>
    <source>
        <strain evidence="2 3">I2</strain>
    </source>
</reference>
<protein>
    <recommendedName>
        <fullName evidence="1">Carrier domain-containing protein</fullName>
    </recommendedName>
</protein>
<dbReference type="Pfam" id="PF00550">
    <property type="entry name" value="PP-binding"/>
    <property type="match status" value="1"/>
</dbReference>
<dbReference type="EMBL" id="JABBYC010000004">
    <property type="protein sequence ID" value="MBL0885599.1"/>
    <property type="molecule type" value="Genomic_DNA"/>
</dbReference>
<comment type="caution">
    <text evidence="2">The sequence shown here is derived from an EMBL/GenBank/DDBJ whole genome shotgun (WGS) entry which is preliminary data.</text>
</comment>
<sequence length="95" mass="10019">MKAEKEQRVEPDSMSAAIGETMGEVLGVATLGADEDFFAQGGDSLRALEMISRLGSHPSLPLARSSEAQSRLVESVFVDGTPGALAAVLTEFENH</sequence>
<keyword evidence="3" id="KW-1185">Reference proteome</keyword>
<dbReference type="Gene3D" id="1.10.1200.10">
    <property type="entry name" value="ACP-like"/>
    <property type="match status" value="1"/>
</dbReference>
<evidence type="ECO:0000313" key="2">
    <source>
        <dbReference type="EMBL" id="MBL0885599.1"/>
    </source>
</evidence>
<dbReference type="InterPro" id="IPR009081">
    <property type="entry name" value="PP-bd_ACP"/>
</dbReference>
<gene>
    <name evidence="2" type="ORF">HGK34_04765</name>
</gene>
<dbReference type="InterPro" id="IPR036736">
    <property type="entry name" value="ACP-like_sf"/>
</dbReference>
<evidence type="ECO:0000313" key="3">
    <source>
        <dbReference type="Proteomes" id="UP000675409"/>
    </source>
</evidence>
<proteinExistence type="predicted"/>